<dbReference type="AlphaFoldDB" id="A0A4U5LVC7"/>
<name>A0A4U5LVC7_STECR</name>
<dbReference type="EMBL" id="AZBU02000012">
    <property type="protein sequence ID" value="TKR60077.1"/>
    <property type="molecule type" value="Genomic_DNA"/>
</dbReference>
<feature type="region of interest" description="Disordered" evidence="1">
    <location>
        <begin position="1"/>
        <end position="42"/>
    </location>
</feature>
<keyword evidence="3" id="KW-1185">Reference proteome</keyword>
<dbReference type="Proteomes" id="UP000298663">
    <property type="component" value="Unassembled WGS sequence"/>
</dbReference>
<reference evidence="2 3" key="1">
    <citation type="journal article" date="2015" name="Genome Biol.">
        <title>Comparative genomics of Steinernema reveals deeply conserved gene regulatory networks.</title>
        <authorList>
            <person name="Dillman A.R."/>
            <person name="Macchietto M."/>
            <person name="Porter C.F."/>
            <person name="Rogers A."/>
            <person name="Williams B."/>
            <person name="Antoshechkin I."/>
            <person name="Lee M.M."/>
            <person name="Goodwin Z."/>
            <person name="Lu X."/>
            <person name="Lewis E.E."/>
            <person name="Goodrich-Blair H."/>
            <person name="Stock S.P."/>
            <person name="Adams B.J."/>
            <person name="Sternberg P.W."/>
            <person name="Mortazavi A."/>
        </authorList>
    </citation>
    <scope>NUCLEOTIDE SEQUENCE [LARGE SCALE GENOMIC DNA]</scope>
    <source>
        <strain evidence="2 3">ALL</strain>
    </source>
</reference>
<evidence type="ECO:0000256" key="1">
    <source>
        <dbReference type="SAM" id="MobiDB-lite"/>
    </source>
</evidence>
<organism evidence="2 3">
    <name type="scientific">Steinernema carpocapsae</name>
    <name type="common">Entomopathogenic nematode</name>
    <dbReference type="NCBI Taxonomy" id="34508"/>
    <lineage>
        <taxon>Eukaryota</taxon>
        <taxon>Metazoa</taxon>
        <taxon>Ecdysozoa</taxon>
        <taxon>Nematoda</taxon>
        <taxon>Chromadorea</taxon>
        <taxon>Rhabditida</taxon>
        <taxon>Tylenchina</taxon>
        <taxon>Panagrolaimomorpha</taxon>
        <taxon>Strongyloidoidea</taxon>
        <taxon>Steinernematidae</taxon>
        <taxon>Steinernema</taxon>
    </lineage>
</organism>
<gene>
    <name evidence="2" type="ORF">L596_029662</name>
</gene>
<evidence type="ECO:0000313" key="3">
    <source>
        <dbReference type="Proteomes" id="UP000298663"/>
    </source>
</evidence>
<accession>A0A4U5LVC7</accession>
<protein>
    <submittedName>
        <fullName evidence="2">Uncharacterized protein</fullName>
    </submittedName>
</protein>
<feature type="compositionally biased region" description="Polar residues" evidence="1">
    <location>
        <begin position="1"/>
        <end position="11"/>
    </location>
</feature>
<evidence type="ECO:0000313" key="2">
    <source>
        <dbReference type="EMBL" id="TKR60077.1"/>
    </source>
</evidence>
<sequence>MTMFHPNTTILTKHESEGYGSLESEDDSNGFPIPSSDQDEPAVEDLSYDFEAFHSPVQFKSINQVLEDSKSYNLRHGYKKPWEIVPMTLKASQDDDCIPDFIRQAKDFSAFVAKSMSLREFILKEDNFKDGVAMDEVEEYTPSLQFDFDPFAEDNWDNITMVQSESVNVKTEFSCQTEMEVEEVGATSNFEIDPFNDGDMYSY</sequence>
<reference evidence="2 3" key="2">
    <citation type="journal article" date="2019" name="G3 (Bethesda)">
        <title>Hybrid Assembly of the Genome of the Entomopathogenic Nematode Steinernema carpocapsae Identifies the X-Chromosome.</title>
        <authorList>
            <person name="Serra L."/>
            <person name="Macchietto M."/>
            <person name="Macias-Munoz A."/>
            <person name="McGill C.J."/>
            <person name="Rodriguez I.M."/>
            <person name="Rodriguez B."/>
            <person name="Murad R."/>
            <person name="Mortazavi A."/>
        </authorList>
    </citation>
    <scope>NUCLEOTIDE SEQUENCE [LARGE SCALE GENOMIC DNA]</scope>
    <source>
        <strain evidence="2 3">ALL</strain>
    </source>
</reference>
<dbReference type="OrthoDB" id="10644897at2759"/>
<comment type="caution">
    <text evidence="2">The sequence shown here is derived from an EMBL/GenBank/DDBJ whole genome shotgun (WGS) entry which is preliminary data.</text>
</comment>
<proteinExistence type="predicted"/>